<proteinExistence type="predicted"/>
<name>A0ABU1SD29_9MICO</name>
<dbReference type="PRINTS" id="PR00037">
    <property type="entry name" value="HTHLACR"/>
</dbReference>
<comment type="caution">
    <text evidence="5">The sequence shown here is derived from an EMBL/GenBank/DDBJ whole genome shotgun (WGS) entry which is preliminary data.</text>
</comment>
<dbReference type="SMART" id="SM00420">
    <property type="entry name" value="HTH_DEOR"/>
    <property type="match status" value="1"/>
</dbReference>
<dbReference type="Pfam" id="PF13377">
    <property type="entry name" value="Peripla_BP_3"/>
    <property type="match status" value="1"/>
</dbReference>
<dbReference type="SUPFAM" id="SSF46785">
    <property type="entry name" value="Winged helix' DNA-binding domain"/>
    <property type="match status" value="1"/>
</dbReference>
<dbReference type="InterPro" id="IPR046335">
    <property type="entry name" value="LacI/GalR-like_sensor"/>
</dbReference>
<evidence type="ECO:0000313" key="6">
    <source>
        <dbReference type="Proteomes" id="UP001259347"/>
    </source>
</evidence>
<evidence type="ECO:0000313" key="5">
    <source>
        <dbReference type="EMBL" id="MDR6867484.1"/>
    </source>
</evidence>
<dbReference type="Proteomes" id="UP001259347">
    <property type="component" value="Unassembled WGS sequence"/>
</dbReference>
<dbReference type="PANTHER" id="PTHR30146">
    <property type="entry name" value="LACI-RELATED TRANSCRIPTIONAL REPRESSOR"/>
    <property type="match status" value="1"/>
</dbReference>
<evidence type="ECO:0000256" key="1">
    <source>
        <dbReference type="ARBA" id="ARBA00023015"/>
    </source>
</evidence>
<evidence type="ECO:0000256" key="3">
    <source>
        <dbReference type="ARBA" id="ARBA00023163"/>
    </source>
</evidence>
<protein>
    <submittedName>
        <fullName evidence="5">DNA-binding LacI/PurR family transcriptional regulator</fullName>
    </submittedName>
</protein>
<accession>A0ABU1SD29</accession>
<organism evidence="5 6">
    <name type="scientific">Microbacterium resistens</name>
    <dbReference type="NCBI Taxonomy" id="156977"/>
    <lineage>
        <taxon>Bacteria</taxon>
        <taxon>Bacillati</taxon>
        <taxon>Actinomycetota</taxon>
        <taxon>Actinomycetes</taxon>
        <taxon>Micrococcales</taxon>
        <taxon>Microbacteriaceae</taxon>
        <taxon>Microbacterium</taxon>
    </lineage>
</organism>
<dbReference type="GO" id="GO:0003677">
    <property type="term" value="F:DNA binding"/>
    <property type="evidence" value="ECO:0007669"/>
    <property type="project" value="UniProtKB-KW"/>
</dbReference>
<keyword evidence="1" id="KW-0805">Transcription regulation</keyword>
<keyword evidence="6" id="KW-1185">Reference proteome</keyword>
<dbReference type="PANTHER" id="PTHR30146:SF155">
    <property type="entry name" value="ALANINE RACEMASE"/>
    <property type="match status" value="1"/>
</dbReference>
<feature type="domain" description="HTH deoR-type" evidence="4">
    <location>
        <begin position="5"/>
        <end position="60"/>
    </location>
</feature>
<dbReference type="InterPro" id="IPR036390">
    <property type="entry name" value="WH_DNA-bd_sf"/>
</dbReference>
<evidence type="ECO:0000256" key="2">
    <source>
        <dbReference type="ARBA" id="ARBA00023125"/>
    </source>
</evidence>
<keyword evidence="3" id="KW-0804">Transcription</keyword>
<reference evidence="5 6" key="1">
    <citation type="submission" date="2023-07" db="EMBL/GenBank/DDBJ databases">
        <title>Sorghum-associated microbial communities from plants grown in Nebraska, USA.</title>
        <authorList>
            <person name="Schachtman D."/>
        </authorList>
    </citation>
    <scope>NUCLEOTIDE SEQUENCE [LARGE SCALE GENOMIC DNA]</scope>
    <source>
        <strain evidence="5 6">2980</strain>
    </source>
</reference>
<evidence type="ECO:0000259" key="4">
    <source>
        <dbReference type="PROSITE" id="PS51000"/>
    </source>
</evidence>
<dbReference type="Gene3D" id="3.40.50.2300">
    <property type="match status" value="2"/>
</dbReference>
<dbReference type="RefSeq" id="WP_310020327.1">
    <property type="nucleotide sequence ID" value="NZ_JAVDUM010000008.1"/>
</dbReference>
<gene>
    <name evidence="5" type="ORF">J2Y69_002087</name>
</gene>
<dbReference type="InterPro" id="IPR028082">
    <property type="entry name" value="Peripla_BP_I"/>
</dbReference>
<dbReference type="InterPro" id="IPR001034">
    <property type="entry name" value="DeoR_HTH"/>
</dbReference>
<dbReference type="PROSITE" id="PS51000">
    <property type="entry name" value="HTH_DEOR_2"/>
    <property type="match status" value="1"/>
</dbReference>
<dbReference type="CDD" id="cd06267">
    <property type="entry name" value="PBP1_LacI_sugar_binding-like"/>
    <property type="match status" value="1"/>
</dbReference>
<dbReference type="Pfam" id="PF08220">
    <property type="entry name" value="HTH_DeoR"/>
    <property type="match status" value="1"/>
</dbReference>
<keyword evidence="2 5" id="KW-0238">DNA-binding</keyword>
<dbReference type="Gene3D" id="1.10.10.10">
    <property type="entry name" value="Winged helix-like DNA-binding domain superfamily/Winged helix DNA-binding domain"/>
    <property type="match status" value="1"/>
</dbReference>
<sequence length="356" mass="38798">MRAHVRSRQQRLIDLVREHGAVSVRALAEQLDVHVVTVRRDLDLMVEAGQLGRRHGAAVWLGPDERTAAEDGVLIGMLVPVRDYYFGEIIRGAREAASGLGMRLMLTLGEYEPADDAVQVQRMLDSEVDGMLLAPAFETGRFQEEAWQRLAASGLPAVVLERRMAPGNPLARYDAVYADHAHGVAEALRHLVESGRRRVAMLARNTAPGARYHEGYLAGLDELGLQAPFPVLPAAGQFMDLEAFASNVRRITGAVREGSLDGLIVQNDESALELLTALIDEGLDIPGELAIIAYDDEIAEFGAIPLSAVAPPKREVGRRAVHLLAARMAERENGTEAETIQHQALLPTLRLRASTP</sequence>
<dbReference type="EMBL" id="JAVDUM010000008">
    <property type="protein sequence ID" value="MDR6867484.1"/>
    <property type="molecule type" value="Genomic_DNA"/>
</dbReference>
<dbReference type="SUPFAM" id="SSF53822">
    <property type="entry name" value="Periplasmic binding protein-like I"/>
    <property type="match status" value="1"/>
</dbReference>
<dbReference type="InterPro" id="IPR036388">
    <property type="entry name" value="WH-like_DNA-bd_sf"/>
</dbReference>